<evidence type="ECO:0000313" key="3">
    <source>
        <dbReference type="EMBL" id="KKQ26022.1"/>
    </source>
</evidence>
<organism evidence="3 4">
    <name type="scientific">Candidatus Roizmanbacteria bacterium GW2011_GWC2_37_13</name>
    <dbReference type="NCBI Taxonomy" id="1618486"/>
    <lineage>
        <taxon>Bacteria</taxon>
        <taxon>Candidatus Roizmaniibacteriota</taxon>
    </lineage>
</organism>
<feature type="compositionally biased region" description="Low complexity" evidence="1">
    <location>
        <begin position="694"/>
        <end position="709"/>
    </location>
</feature>
<proteinExistence type="predicted"/>
<dbReference type="EMBL" id="LBSV01000004">
    <property type="protein sequence ID" value="KKQ26022.1"/>
    <property type="molecule type" value="Genomic_DNA"/>
</dbReference>
<comment type="caution">
    <text evidence="3">The sequence shown here is derived from an EMBL/GenBank/DDBJ whole genome shotgun (WGS) entry which is preliminary data.</text>
</comment>
<dbReference type="Pfam" id="PF18915">
    <property type="entry name" value="DUF5667"/>
    <property type="match status" value="1"/>
</dbReference>
<evidence type="ECO:0000256" key="1">
    <source>
        <dbReference type="SAM" id="MobiDB-lite"/>
    </source>
</evidence>
<gene>
    <name evidence="3" type="ORF">US40_C0004G0057</name>
</gene>
<feature type="domain" description="DUF5667" evidence="2">
    <location>
        <begin position="77"/>
        <end position="178"/>
    </location>
</feature>
<reference evidence="3 4" key="1">
    <citation type="journal article" date="2015" name="Nature">
        <title>rRNA introns, odd ribosomes, and small enigmatic genomes across a large radiation of phyla.</title>
        <authorList>
            <person name="Brown C.T."/>
            <person name="Hug L.A."/>
            <person name="Thomas B.C."/>
            <person name="Sharon I."/>
            <person name="Castelle C.J."/>
            <person name="Singh A."/>
            <person name="Wilkins M.J."/>
            <person name="Williams K.H."/>
            <person name="Banfield J.F."/>
        </authorList>
    </citation>
    <scope>NUCLEOTIDE SEQUENCE [LARGE SCALE GENOMIC DNA]</scope>
</reference>
<feature type="region of interest" description="Disordered" evidence="1">
    <location>
        <begin position="694"/>
        <end position="752"/>
    </location>
</feature>
<sequence>MRRFFIVLAFLILTTFLNPTVYGLEKPHQYFDWNRYPITDDRVLGETTASSSPRADGDYKNLTRPTYFFGFFTNVASDNPLYFLKKMEEGINVTFTFNPESREQKRLGYAAERLAEMRVLAEKGKTNLVSGLTDDYQDLLNEVSQNIVSLKKQGRDVNKLVSVVDVEAARHSLILEELALRLPAQAEGGIRIALSASEQAMDTTADVLGKPAVPEEVVQRLQSLKAQGLLSPEEVAKLINVDSRQKAREEMRKYTQAGFIPQADFKKMDEAARNYFPFNYMTIVEVKKFNELRQLETQKPDTETIKKLQEFASSYKPGEIVPTELRRFWVPMVRLEELQNTVRPDLISEDFFKYRPEEKQKYQEVVERMKPRKEDVEYINQLVQQNPNLLNDPSFARIKAIGDRFGPADPSAYQPPTARNCSTGSHWVGIPFMPEGGYCAPNYNYSVNTGGEIKESSCPPAYHRGYPGGPCIPDNPNGSGINNYLPAPGSCPAGYSWKTESSSSRGGYCMPDYTTSSNGGYPGAFSVPAYCPPGQVFREGKCEQYNPPPKEGCQGGSFWNGEKCITPKNCGSGYYQDSSGECRSSSQDYERYKTKCADRPMPPGGCGGGYWDMESCSCKTSDFNNRPESGGSGNYQGPSLQEQEAACRAGGGTCVSWVNNACGCERPGGTNYGNYSGGGSCGSGYYWTGSYCAPSSSGSSSPSPSSQPSEPSPPPSSPPPESQPTSPPPESQPPPPTSAPPSEPQPTSSPPQ</sequence>
<evidence type="ECO:0000313" key="4">
    <source>
        <dbReference type="Proteomes" id="UP000034917"/>
    </source>
</evidence>
<dbReference type="Proteomes" id="UP000034917">
    <property type="component" value="Unassembled WGS sequence"/>
</dbReference>
<dbReference type="InterPro" id="IPR043725">
    <property type="entry name" value="DUF5667"/>
</dbReference>
<name>A0A0G0G7J9_9BACT</name>
<feature type="compositionally biased region" description="Pro residues" evidence="1">
    <location>
        <begin position="710"/>
        <end position="752"/>
    </location>
</feature>
<protein>
    <recommendedName>
        <fullName evidence="2">DUF5667 domain-containing protein</fullName>
    </recommendedName>
</protein>
<accession>A0A0G0G7J9</accession>
<dbReference type="AlphaFoldDB" id="A0A0G0G7J9"/>
<evidence type="ECO:0000259" key="2">
    <source>
        <dbReference type="Pfam" id="PF18915"/>
    </source>
</evidence>